<keyword evidence="4" id="KW-0460">Magnesium</keyword>
<dbReference type="GO" id="GO:0044281">
    <property type="term" value="P:small molecule metabolic process"/>
    <property type="evidence" value="ECO:0007669"/>
    <property type="project" value="UniProtKB-ARBA"/>
</dbReference>
<dbReference type="Proteomes" id="UP000255326">
    <property type="component" value="Unassembled WGS sequence"/>
</dbReference>
<dbReference type="Gene3D" id="1.10.150.520">
    <property type="match status" value="1"/>
</dbReference>
<evidence type="ECO:0000256" key="3">
    <source>
        <dbReference type="ARBA" id="ARBA00022801"/>
    </source>
</evidence>
<comment type="caution">
    <text evidence="5">The sequence shown here is derived from an EMBL/GenBank/DDBJ whole genome shotgun (WGS) entry which is preliminary data.</text>
</comment>
<name>A0A370FYB8_9BACI</name>
<evidence type="ECO:0000313" key="6">
    <source>
        <dbReference type="Proteomes" id="UP000255326"/>
    </source>
</evidence>
<dbReference type="GO" id="GO:0016791">
    <property type="term" value="F:phosphatase activity"/>
    <property type="evidence" value="ECO:0007669"/>
    <property type="project" value="TreeGrafter"/>
</dbReference>
<dbReference type="OrthoDB" id="9809962at2"/>
<evidence type="ECO:0000256" key="4">
    <source>
        <dbReference type="ARBA" id="ARBA00022842"/>
    </source>
</evidence>
<dbReference type="NCBIfam" id="TIGR01549">
    <property type="entry name" value="HAD-SF-IA-v1"/>
    <property type="match status" value="1"/>
</dbReference>
<dbReference type="PRINTS" id="PR00413">
    <property type="entry name" value="HADHALOGNASE"/>
</dbReference>
<dbReference type="InterPro" id="IPR023214">
    <property type="entry name" value="HAD_sf"/>
</dbReference>
<dbReference type="InterPro" id="IPR036412">
    <property type="entry name" value="HAD-like_sf"/>
</dbReference>
<reference evidence="5 6" key="1">
    <citation type="submission" date="2018-07" db="EMBL/GenBank/DDBJ databases">
        <title>Genomic Encyclopedia of Type Strains, Phase IV (KMG-IV): sequencing the most valuable type-strain genomes for metagenomic binning, comparative biology and taxonomic classification.</title>
        <authorList>
            <person name="Goeker M."/>
        </authorList>
    </citation>
    <scope>NUCLEOTIDE SEQUENCE [LARGE SCALE GENOMIC DNA]</scope>
    <source>
        <strain evidence="5 6">DSM 25281</strain>
    </source>
</reference>
<dbReference type="Gene3D" id="3.40.50.1000">
    <property type="entry name" value="HAD superfamily/HAD-like"/>
    <property type="match status" value="1"/>
</dbReference>
<dbReference type="InterPro" id="IPR041492">
    <property type="entry name" value="HAD_2"/>
</dbReference>
<dbReference type="SFLD" id="SFLDG01129">
    <property type="entry name" value="C1.5:_HAD__Beta-PGM__Phosphata"/>
    <property type="match status" value="1"/>
</dbReference>
<keyword evidence="3 5" id="KW-0378">Hydrolase</keyword>
<dbReference type="PANTHER" id="PTHR46470:SF2">
    <property type="entry name" value="GLYCERALDEHYDE 3-PHOSPHATE PHOSPHATASE"/>
    <property type="match status" value="1"/>
</dbReference>
<dbReference type="SUPFAM" id="SSF56784">
    <property type="entry name" value="HAD-like"/>
    <property type="match status" value="1"/>
</dbReference>
<evidence type="ECO:0000256" key="1">
    <source>
        <dbReference type="ARBA" id="ARBA00001946"/>
    </source>
</evidence>
<keyword evidence="6" id="KW-1185">Reference proteome</keyword>
<gene>
    <name evidence="5" type="ORF">DFR59_13012</name>
</gene>
<dbReference type="RefSeq" id="WP_114747390.1">
    <property type="nucleotide sequence ID" value="NZ_QQAY01000030.1"/>
</dbReference>
<dbReference type="PANTHER" id="PTHR46470">
    <property type="entry name" value="N-ACYLNEURAMINATE-9-PHOSPHATASE"/>
    <property type="match status" value="1"/>
</dbReference>
<dbReference type="SFLD" id="SFLDS00003">
    <property type="entry name" value="Haloacid_Dehalogenase"/>
    <property type="match status" value="1"/>
</dbReference>
<dbReference type="Pfam" id="PF13419">
    <property type="entry name" value="HAD_2"/>
    <property type="match status" value="1"/>
</dbReference>
<protein>
    <submittedName>
        <fullName evidence="5">Putative hydrolase of the HAD superfamily</fullName>
    </submittedName>
</protein>
<dbReference type="AlphaFoldDB" id="A0A370FYB8"/>
<dbReference type="InterPro" id="IPR051400">
    <property type="entry name" value="HAD-like_hydrolase"/>
</dbReference>
<dbReference type="GO" id="GO:0046872">
    <property type="term" value="F:metal ion binding"/>
    <property type="evidence" value="ECO:0007669"/>
    <property type="project" value="UniProtKB-KW"/>
</dbReference>
<organism evidence="5 6">
    <name type="scientific">Falsibacillus pallidus</name>
    <dbReference type="NCBI Taxonomy" id="493781"/>
    <lineage>
        <taxon>Bacteria</taxon>
        <taxon>Bacillati</taxon>
        <taxon>Bacillota</taxon>
        <taxon>Bacilli</taxon>
        <taxon>Bacillales</taxon>
        <taxon>Bacillaceae</taxon>
        <taxon>Falsibacillus</taxon>
    </lineage>
</organism>
<comment type="cofactor">
    <cofactor evidence="1">
        <name>Mg(2+)</name>
        <dbReference type="ChEBI" id="CHEBI:18420"/>
    </cofactor>
</comment>
<dbReference type="SFLD" id="SFLDG01135">
    <property type="entry name" value="C1.5.6:_HAD__Beta-PGM__Phospha"/>
    <property type="match status" value="1"/>
</dbReference>
<keyword evidence="2" id="KW-0479">Metal-binding</keyword>
<dbReference type="InterPro" id="IPR006439">
    <property type="entry name" value="HAD-SF_hydro_IA"/>
</dbReference>
<dbReference type="InterPro" id="IPR006549">
    <property type="entry name" value="HAD-SF_hydro_IIIA"/>
</dbReference>
<evidence type="ECO:0000313" key="5">
    <source>
        <dbReference type="EMBL" id="RDI36455.1"/>
    </source>
</evidence>
<dbReference type="NCBIfam" id="TIGR01662">
    <property type="entry name" value="HAD-SF-IIIA"/>
    <property type="match status" value="1"/>
</dbReference>
<evidence type="ECO:0000256" key="2">
    <source>
        <dbReference type="ARBA" id="ARBA00022723"/>
    </source>
</evidence>
<accession>A0A370FYB8</accession>
<proteinExistence type="predicted"/>
<dbReference type="EMBL" id="QQAY01000030">
    <property type="protein sequence ID" value="RDI36455.1"/>
    <property type="molecule type" value="Genomic_DNA"/>
</dbReference>
<sequence>MIKAVLFDLDGTLLDRDASVLKFIADQAERLGIADKEKYIHRFIELDARGYVWKDKVYQQLLREFDIPQMTWENLLEDYLESFHKHGVPFPNLIEMLDGLKAAGHKLGLITNGFERMQMSNIQALGIADYFDCILISEREGIKKPDSMIFQKALKVLGTDPAESIYIGDHPDNDMKAAKAVGMKTMWKKDVQWESAEADHVIDDLEEVLAIITSDK</sequence>
<dbReference type="NCBIfam" id="TIGR01509">
    <property type="entry name" value="HAD-SF-IA-v3"/>
    <property type="match status" value="1"/>
</dbReference>